<dbReference type="EMBL" id="FQZC01000002">
    <property type="protein sequence ID" value="SHJ11256.1"/>
    <property type="molecule type" value="Genomic_DNA"/>
</dbReference>
<accession>A0ABY1IFS4</accession>
<comment type="caution">
    <text evidence="3">The sequence shown here is derived from an EMBL/GenBank/DDBJ whole genome shotgun (WGS) entry which is preliminary data.</text>
</comment>
<evidence type="ECO:0000256" key="1">
    <source>
        <dbReference type="SAM" id="MobiDB-lite"/>
    </source>
</evidence>
<name>A0ABY1IFS4_9HYPH</name>
<protein>
    <submittedName>
        <fullName evidence="3">Uncharacterized protein</fullName>
    </submittedName>
</protein>
<keyword evidence="2" id="KW-0732">Signal</keyword>
<feature type="compositionally biased region" description="Acidic residues" evidence="1">
    <location>
        <begin position="35"/>
        <end position="47"/>
    </location>
</feature>
<feature type="signal peptide" evidence="2">
    <location>
        <begin position="1"/>
        <end position="25"/>
    </location>
</feature>
<reference evidence="3 4" key="1">
    <citation type="submission" date="2016-11" db="EMBL/GenBank/DDBJ databases">
        <authorList>
            <person name="Varghese N."/>
            <person name="Submissions S."/>
        </authorList>
    </citation>
    <scope>NUCLEOTIDE SEQUENCE [LARGE SCALE GENOMIC DNA]</scope>
    <source>
        <strain evidence="3 4">DSM 21988</strain>
    </source>
</reference>
<feature type="region of interest" description="Disordered" evidence="1">
    <location>
        <begin position="28"/>
        <end position="64"/>
    </location>
</feature>
<feature type="chain" id="PRO_5046209821" evidence="2">
    <location>
        <begin position="26"/>
        <end position="199"/>
    </location>
</feature>
<feature type="compositionally biased region" description="Low complexity" evidence="1">
    <location>
        <begin position="48"/>
        <end position="64"/>
    </location>
</feature>
<evidence type="ECO:0000313" key="3">
    <source>
        <dbReference type="EMBL" id="SHJ11256.1"/>
    </source>
</evidence>
<evidence type="ECO:0000256" key="2">
    <source>
        <dbReference type="SAM" id="SignalP"/>
    </source>
</evidence>
<proteinExistence type="predicted"/>
<sequence length="199" mass="21355">MTIKTHWLMLMAACLAFAPHVAAHAQGGNAAQVQADDDDDDDDDADEAPAAAAPAAPAGAGNAQMPASAMSADALGLPALSRSSQDVEELVLGSADSDFAVNKKDFVMRAGQAYRWRISSDGALEYKFRAPDFFRNVWFNQIVISDLELHMAGPPAWLEYDAKGTIQIQFNTVRPGNFEWWIDGLDGAQAMKGTITVVP</sequence>
<organism evidence="3 4">
    <name type="scientific">Aureimonas altamirensis DSM 21988</name>
    <dbReference type="NCBI Taxonomy" id="1121026"/>
    <lineage>
        <taxon>Bacteria</taxon>
        <taxon>Pseudomonadati</taxon>
        <taxon>Pseudomonadota</taxon>
        <taxon>Alphaproteobacteria</taxon>
        <taxon>Hyphomicrobiales</taxon>
        <taxon>Aurantimonadaceae</taxon>
        <taxon>Aureimonas</taxon>
    </lineage>
</organism>
<dbReference type="RefSeq" id="WP_143190181.1">
    <property type="nucleotide sequence ID" value="NZ_FQZC01000002.1"/>
</dbReference>
<gene>
    <name evidence="3" type="ORF">SAMN02745911_1707</name>
</gene>
<evidence type="ECO:0000313" key="4">
    <source>
        <dbReference type="Proteomes" id="UP000184290"/>
    </source>
</evidence>
<dbReference type="Proteomes" id="UP000184290">
    <property type="component" value="Unassembled WGS sequence"/>
</dbReference>
<keyword evidence="4" id="KW-1185">Reference proteome</keyword>